<dbReference type="AlphaFoldDB" id="A0A437UD35"/>
<evidence type="ECO:0000313" key="1">
    <source>
        <dbReference type="EMBL" id="RVU91544.1"/>
    </source>
</evidence>
<organism evidence="1 2">
    <name type="scientific">Flavobacterium columnare</name>
    <dbReference type="NCBI Taxonomy" id="996"/>
    <lineage>
        <taxon>Bacteria</taxon>
        <taxon>Pseudomonadati</taxon>
        <taxon>Bacteroidota</taxon>
        <taxon>Flavobacteriia</taxon>
        <taxon>Flavobacteriales</taxon>
        <taxon>Flavobacteriaceae</taxon>
        <taxon>Flavobacterium</taxon>
    </lineage>
</organism>
<keyword evidence="2" id="KW-1185">Reference proteome</keyword>
<reference evidence="1" key="1">
    <citation type="submission" date="2018-12" db="EMBL/GenBank/DDBJ databases">
        <title>Draft genome sequence of Flaovobacterium columnare ARS1 isolated from channel catfish in Alabama.</title>
        <authorList>
            <person name="Cai W."/>
            <person name="Arias C."/>
        </authorList>
    </citation>
    <scope>NUCLEOTIDE SEQUENCE [LARGE SCALE GENOMIC DNA]</scope>
    <source>
        <strain evidence="1">ARS1</strain>
    </source>
</reference>
<dbReference type="RefSeq" id="WP_127823647.1">
    <property type="nucleotide sequence ID" value="NZ_RQSM01000003.1"/>
</dbReference>
<comment type="caution">
    <text evidence="1">The sequence shown here is derived from an EMBL/GenBank/DDBJ whole genome shotgun (WGS) entry which is preliminary data.</text>
</comment>
<protein>
    <submittedName>
        <fullName evidence="1">Uncharacterized protein</fullName>
    </submittedName>
</protein>
<dbReference type="EMBL" id="RQSM01000003">
    <property type="protein sequence ID" value="RVU91544.1"/>
    <property type="molecule type" value="Genomic_DNA"/>
</dbReference>
<evidence type="ECO:0000313" key="2">
    <source>
        <dbReference type="Proteomes" id="UP000288951"/>
    </source>
</evidence>
<gene>
    <name evidence="1" type="ORF">EH230_11890</name>
</gene>
<sequence length="324" mass="39014">MAYLTASSFNQLVNNTEIKNLDRIDLQFFISNIIDKQQLFYFFNQFDLKKIFKEKLILSGDDSYGLYYKEVPERKDNLNYVLKLKGKVKYHKSKECEALNRGFKNFFMPPEIVKLKNTNESKHNIIVNEIREWFNANNFTIERYENGEINSNTITRLYNDYFPEKFGLQRISTSQSNNESNDFQWYVNKKSENIQLDKSYFDYNEFLKNIEDLIIKREYLCNSKTMQNLSRYDYLFESNVNDITAVISSRIESSILKEVDVNFINNYGVNRLKDFWKKHRELRLKAYSELSEYFKWNYKLKEKNFDVVYLEDFNLECCILCANK</sequence>
<dbReference type="Proteomes" id="UP000288951">
    <property type="component" value="Unassembled WGS sequence"/>
</dbReference>
<name>A0A437UD35_9FLAO</name>
<accession>A0A437UD35</accession>
<dbReference type="OrthoDB" id="1409156at2"/>
<proteinExistence type="predicted"/>